<sequence length="305" mass="35583">FSDLMFFVALFLCINILLIAIFFLKEAFRTTMRYMLFAASLLSDCLYLILSDLLLIMSFYRYPIHMWLCLIIYIGSSVTTFFTPFILTAMTLERYIAICMPLRHAELCTTRSALHCLLIIQGCSSVPCIIFLSIFSESLQHKFLRQSKVCAVENFILYTWQGHVRSAVSQFCFLLMCVIILVSYVKIMYVARLASAENRTSTWRGLRTVVLHGFQLLLCLLQFWCPFIEAAVFQIDFWLYVNVRYMNYIIFILAPKCLSPLIYGLRDETFFCNLKFKILKIKCSEYFLCVCTRARVCVCVFQPCL</sequence>
<feature type="transmembrane region" description="Helical" evidence="5">
    <location>
        <begin position="36"/>
        <end position="58"/>
    </location>
</feature>
<dbReference type="FunFam" id="1.20.1070.10:FF:000096">
    <property type="entry name" value="Odorant receptor 131-2"/>
    <property type="match status" value="1"/>
</dbReference>
<dbReference type="GO" id="GO:0005549">
    <property type="term" value="F:odorant binding"/>
    <property type="evidence" value="ECO:0007669"/>
    <property type="project" value="TreeGrafter"/>
</dbReference>
<reference evidence="7 8" key="1">
    <citation type="journal article" date="2014" name="Nat. Genet.">
        <title>Whole-genome sequence of a flatfish provides insights into ZW sex chromosome evolution and adaptation to a benthic lifestyle.</title>
        <authorList>
            <person name="Chen S."/>
            <person name="Zhang G."/>
            <person name="Shao C."/>
            <person name="Huang Q."/>
            <person name="Liu G."/>
            <person name="Zhang P."/>
            <person name="Song W."/>
            <person name="An N."/>
            <person name="Chalopin D."/>
            <person name="Volff J.N."/>
            <person name="Hong Y."/>
            <person name="Li Q."/>
            <person name="Sha Z."/>
            <person name="Zhou H."/>
            <person name="Xie M."/>
            <person name="Yu Q."/>
            <person name="Liu Y."/>
            <person name="Xiang H."/>
            <person name="Wang N."/>
            <person name="Wu K."/>
            <person name="Yang C."/>
            <person name="Zhou Q."/>
            <person name="Liao X."/>
            <person name="Yang L."/>
            <person name="Hu Q."/>
            <person name="Zhang J."/>
            <person name="Meng L."/>
            <person name="Jin L."/>
            <person name="Tian Y."/>
            <person name="Lian J."/>
            <person name="Yang J."/>
            <person name="Miao G."/>
            <person name="Liu S."/>
            <person name="Liang Z."/>
            <person name="Yan F."/>
            <person name="Li Y."/>
            <person name="Sun B."/>
            <person name="Zhang H."/>
            <person name="Zhang J."/>
            <person name="Zhu Y."/>
            <person name="Du M."/>
            <person name="Zhao Y."/>
            <person name="Schartl M."/>
            <person name="Tang Q."/>
            <person name="Wang J."/>
        </authorList>
    </citation>
    <scope>NUCLEOTIDE SEQUENCE</scope>
</reference>
<dbReference type="PANTHER" id="PTHR26451">
    <property type="entry name" value="G_PROTEIN_RECEP_F1_2 DOMAIN-CONTAINING PROTEIN"/>
    <property type="match status" value="1"/>
</dbReference>
<dbReference type="InParanoid" id="A0A3P8VW06"/>
<dbReference type="PRINTS" id="PR00237">
    <property type="entry name" value="GPCRRHODOPSN"/>
</dbReference>
<organism evidence="7 8">
    <name type="scientific">Cynoglossus semilaevis</name>
    <name type="common">Tongue sole</name>
    <dbReference type="NCBI Taxonomy" id="244447"/>
    <lineage>
        <taxon>Eukaryota</taxon>
        <taxon>Metazoa</taxon>
        <taxon>Chordata</taxon>
        <taxon>Craniata</taxon>
        <taxon>Vertebrata</taxon>
        <taxon>Euteleostomi</taxon>
        <taxon>Actinopterygii</taxon>
        <taxon>Neopterygii</taxon>
        <taxon>Teleostei</taxon>
        <taxon>Neoteleostei</taxon>
        <taxon>Acanthomorphata</taxon>
        <taxon>Carangaria</taxon>
        <taxon>Pleuronectiformes</taxon>
        <taxon>Pleuronectoidei</taxon>
        <taxon>Cynoglossidae</taxon>
        <taxon>Cynoglossinae</taxon>
        <taxon>Cynoglossus</taxon>
    </lineage>
</organism>
<dbReference type="CDD" id="cd00637">
    <property type="entry name" value="7tm_classA_rhodopsin-like"/>
    <property type="match status" value="1"/>
</dbReference>
<dbReference type="Proteomes" id="UP000265120">
    <property type="component" value="Chromosome 4"/>
</dbReference>
<evidence type="ECO:0000313" key="8">
    <source>
        <dbReference type="Proteomes" id="UP000265120"/>
    </source>
</evidence>
<feature type="transmembrane region" description="Helical" evidence="5">
    <location>
        <begin position="113"/>
        <end position="135"/>
    </location>
</feature>
<proteinExistence type="predicted"/>
<dbReference type="FunCoup" id="A0A3P8VW06">
    <property type="interactions" value="10"/>
</dbReference>
<keyword evidence="3 5" id="KW-1133">Transmembrane helix</keyword>
<keyword evidence="4 5" id="KW-0472">Membrane</keyword>
<evidence type="ECO:0000259" key="6">
    <source>
        <dbReference type="PROSITE" id="PS50262"/>
    </source>
</evidence>
<keyword evidence="2 5" id="KW-0812">Transmembrane</keyword>
<evidence type="ECO:0000256" key="4">
    <source>
        <dbReference type="ARBA" id="ARBA00023136"/>
    </source>
</evidence>
<dbReference type="AlphaFoldDB" id="A0A3P8VW06"/>
<protein>
    <recommendedName>
        <fullName evidence="6">G-protein coupled receptors family 1 profile domain-containing protein</fullName>
    </recommendedName>
</protein>
<dbReference type="PANTHER" id="PTHR26451:SF886">
    <property type="entry name" value="GROWTH HORMONE SECRETAGOGUE RECEPTOR TYPE 1-LIKE-RELATED"/>
    <property type="match status" value="1"/>
</dbReference>
<dbReference type="Pfam" id="PF00001">
    <property type="entry name" value="7tm_1"/>
    <property type="match status" value="1"/>
</dbReference>
<feature type="transmembrane region" description="Helical" evidence="5">
    <location>
        <begin position="6"/>
        <end position="24"/>
    </location>
</feature>
<dbReference type="Ensembl" id="ENSCSET00000016787.1">
    <property type="protein sequence ID" value="ENSCSEP00000016575.1"/>
    <property type="gene ID" value="ENSCSEG00000010650.1"/>
</dbReference>
<dbReference type="OMA" id="CINLMLI"/>
<feature type="transmembrane region" description="Helical" evidence="5">
    <location>
        <begin position="209"/>
        <end position="233"/>
    </location>
</feature>
<dbReference type="Gene3D" id="1.20.1070.10">
    <property type="entry name" value="Rhodopsin 7-helix transmembrane proteins"/>
    <property type="match status" value="1"/>
</dbReference>
<dbReference type="SUPFAM" id="SSF81321">
    <property type="entry name" value="Family A G protein-coupled receptor-like"/>
    <property type="match status" value="1"/>
</dbReference>
<feature type="transmembrane region" description="Helical" evidence="5">
    <location>
        <begin position="167"/>
        <end position="189"/>
    </location>
</feature>
<dbReference type="GeneTree" id="ENSGT00940000163324"/>
<reference evidence="7" key="3">
    <citation type="submission" date="2025-09" db="UniProtKB">
        <authorList>
            <consortium name="Ensembl"/>
        </authorList>
    </citation>
    <scope>IDENTIFICATION</scope>
</reference>
<comment type="subcellular location">
    <subcellularLocation>
        <location evidence="1">Membrane</location>
    </subcellularLocation>
</comment>
<reference evidence="7" key="2">
    <citation type="submission" date="2025-08" db="UniProtKB">
        <authorList>
            <consortium name="Ensembl"/>
        </authorList>
    </citation>
    <scope>IDENTIFICATION</scope>
</reference>
<dbReference type="InterPro" id="IPR052921">
    <property type="entry name" value="GPCR1_Superfamily_Member"/>
</dbReference>
<dbReference type="GO" id="GO:0004930">
    <property type="term" value="F:G protein-coupled receptor activity"/>
    <property type="evidence" value="ECO:0007669"/>
    <property type="project" value="InterPro"/>
</dbReference>
<evidence type="ECO:0000256" key="5">
    <source>
        <dbReference type="SAM" id="Phobius"/>
    </source>
</evidence>
<evidence type="ECO:0000256" key="3">
    <source>
        <dbReference type="ARBA" id="ARBA00022989"/>
    </source>
</evidence>
<keyword evidence="8" id="KW-1185">Reference proteome</keyword>
<dbReference type="InterPro" id="IPR000276">
    <property type="entry name" value="GPCR_Rhodpsn"/>
</dbReference>
<feature type="domain" description="G-protein coupled receptors family 1 profile" evidence="6">
    <location>
        <begin position="14"/>
        <end position="263"/>
    </location>
</feature>
<feature type="transmembrane region" description="Helical" evidence="5">
    <location>
        <begin position="245"/>
        <end position="265"/>
    </location>
</feature>
<name>A0A3P8VW06_CYNSE</name>
<feature type="transmembrane region" description="Helical" evidence="5">
    <location>
        <begin position="64"/>
        <end position="92"/>
    </location>
</feature>
<accession>A0A3P8VW06</accession>
<dbReference type="GO" id="GO:0004984">
    <property type="term" value="F:olfactory receptor activity"/>
    <property type="evidence" value="ECO:0007669"/>
    <property type="project" value="TreeGrafter"/>
</dbReference>
<dbReference type="InterPro" id="IPR017452">
    <property type="entry name" value="GPCR_Rhodpsn_7TM"/>
</dbReference>
<evidence type="ECO:0000256" key="2">
    <source>
        <dbReference type="ARBA" id="ARBA00022692"/>
    </source>
</evidence>
<dbReference type="GO" id="GO:0016020">
    <property type="term" value="C:membrane"/>
    <property type="evidence" value="ECO:0007669"/>
    <property type="project" value="UniProtKB-SubCell"/>
</dbReference>
<dbReference type="PROSITE" id="PS50262">
    <property type="entry name" value="G_PROTEIN_RECEP_F1_2"/>
    <property type="match status" value="1"/>
</dbReference>
<evidence type="ECO:0000313" key="7">
    <source>
        <dbReference type="Ensembl" id="ENSCSEP00000016575.1"/>
    </source>
</evidence>
<evidence type="ECO:0000256" key="1">
    <source>
        <dbReference type="ARBA" id="ARBA00004370"/>
    </source>
</evidence>